<keyword evidence="1" id="KW-0472">Membrane</keyword>
<dbReference type="AlphaFoldDB" id="A0A1G6W316"/>
<dbReference type="Proteomes" id="UP000198748">
    <property type="component" value="Unassembled WGS sequence"/>
</dbReference>
<dbReference type="OrthoDB" id="963379at2"/>
<keyword evidence="3" id="KW-1185">Reference proteome</keyword>
<sequence>MSTSKNELPFSSSNYVMMLVGIAVILAGFLIMTFDSEEFGFGFLGLTLGPIVTVAGFIIEFWAILRKPANS</sequence>
<evidence type="ECO:0008006" key="4">
    <source>
        <dbReference type="Google" id="ProtNLM"/>
    </source>
</evidence>
<evidence type="ECO:0000256" key="1">
    <source>
        <dbReference type="SAM" id="Phobius"/>
    </source>
</evidence>
<gene>
    <name evidence="2" type="ORF">SAMN04487996_101414</name>
</gene>
<dbReference type="Pfam" id="PF11297">
    <property type="entry name" value="DUF3098"/>
    <property type="match status" value="1"/>
</dbReference>
<proteinExistence type="predicted"/>
<keyword evidence="1" id="KW-1133">Transmembrane helix</keyword>
<dbReference type="InterPro" id="IPR021448">
    <property type="entry name" value="DUF3098"/>
</dbReference>
<feature type="transmembrane region" description="Helical" evidence="1">
    <location>
        <begin position="12"/>
        <end position="34"/>
    </location>
</feature>
<feature type="transmembrane region" description="Helical" evidence="1">
    <location>
        <begin position="40"/>
        <end position="65"/>
    </location>
</feature>
<name>A0A1G6W316_9BACT</name>
<accession>A0A1G6W316</accession>
<reference evidence="3" key="1">
    <citation type="submission" date="2016-10" db="EMBL/GenBank/DDBJ databases">
        <authorList>
            <person name="Varghese N."/>
            <person name="Submissions S."/>
        </authorList>
    </citation>
    <scope>NUCLEOTIDE SEQUENCE [LARGE SCALE GENOMIC DNA]</scope>
    <source>
        <strain evidence="3">DSM 25329</strain>
    </source>
</reference>
<dbReference type="EMBL" id="FNAN01000001">
    <property type="protein sequence ID" value="SDD60103.1"/>
    <property type="molecule type" value="Genomic_DNA"/>
</dbReference>
<organism evidence="2 3">
    <name type="scientific">Dyadobacter soli</name>
    <dbReference type="NCBI Taxonomy" id="659014"/>
    <lineage>
        <taxon>Bacteria</taxon>
        <taxon>Pseudomonadati</taxon>
        <taxon>Bacteroidota</taxon>
        <taxon>Cytophagia</taxon>
        <taxon>Cytophagales</taxon>
        <taxon>Spirosomataceae</taxon>
        <taxon>Dyadobacter</taxon>
    </lineage>
</organism>
<dbReference type="STRING" id="659014.SAMN04487996_101414"/>
<protein>
    <recommendedName>
        <fullName evidence="4">DUF3098 domain-containing protein</fullName>
    </recommendedName>
</protein>
<evidence type="ECO:0000313" key="2">
    <source>
        <dbReference type="EMBL" id="SDD60103.1"/>
    </source>
</evidence>
<keyword evidence="1" id="KW-0812">Transmembrane</keyword>
<dbReference type="RefSeq" id="WP_090146188.1">
    <property type="nucleotide sequence ID" value="NZ_FNAN01000001.1"/>
</dbReference>
<evidence type="ECO:0000313" key="3">
    <source>
        <dbReference type="Proteomes" id="UP000198748"/>
    </source>
</evidence>